<proteinExistence type="predicted"/>
<dbReference type="AlphaFoldDB" id="A0AAV5EER5"/>
<reference evidence="1" key="1">
    <citation type="journal article" date="2018" name="DNA Res.">
        <title>Multiple hybrid de novo genome assembly of finger millet, an orphan allotetraploid crop.</title>
        <authorList>
            <person name="Hatakeyama M."/>
            <person name="Aluri S."/>
            <person name="Balachadran M.T."/>
            <person name="Sivarajan S.R."/>
            <person name="Patrignani A."/>
            <person name="Gruter S."/>
            <person name="Poveda L."/>
            <person name="Shimizu-Inatsugi R."/>
            <person name="Baeten J."/>
            <person name="Francoijs K.J."/>
            <person name="Nataraja K.N."/>
            <person name="Reddy Y.A.N."/>
            <person name="Phadnis S."/>
            <person name="Ravikumar R.L."/>
            <person name="Schlapbach R."/>
            <person name="Sreeman S.M."/>
            <person name="Shimizu K.K."/>
        </authorList>
    </citation>
    <scope>NUCLEOTIDE SEQUENCE</scope>
</reference>
<name>A0AAV5EER5_ELECO</name>
<evidence type="ECO:0000313" key="2">
    <source>
        <dbReference type="Proteomes" id="UP001054889"/>
    </source>
</evidence>
<reference evidence="1" key="2">
    <citation type="submission" date="2021-12" db="EMBL/GenBank/DDBJ databases">
        <title>Resequencing data analysis of finger millet.</title>
        <authorList>
            <person name="Hatakeyama M."/>
            <person name="Aluri S."/>
            <person name="Balachadran M.T."/>
            <person name="Sivarajan S.R."/>
            <person name="Poveda L."/>
            <person name="Shimizu-Inatsugi R."/>
            <person name="Schlapbach R."/>
            <person name="Sreeman S.M."/>
            <person name="Shimizu K.K."/>
        </authorList>
    </citation>
    <scope>NUCLEOTIDE SEQUENCE</scope>
</reference>
<evidence type="ECO:0008006" key="3">
    <source>
        <dbReference type="Google" id="ProtNLM"/>
    </source>
</evidence>
<comment type="caution">
    <text evidence="1">The sequence shown here is derived from an EMBL/GenBank/DDBJ whole genome shotgun (WGS) entry which is preliminary data.</text>
</comment>
<dbReference type="PANTHER" id="PTHR36617:SF17">
    <property type="entry name" value="OS01G0114800 PROTEIN"/>
    <property type="match status" value="1"/>
</dbReference>
<dbReference type="PANTHER" id="PTHR36617">
    <property type="entry name" value="PROTEIN, PUTATIVE-RELATED"/>
    <property type="match status" value="1"/>
</dbReference>
<protein>
    <recommendedName>
        <fullName evidence="3">Reverse transcriptase zinc-binding domain-containing protein</fullName>
    </recommendedName>
</protein>
<dbReference type="EMBL" id="BQKI01000075">
    <property type="protein sequence ID" value="GJN20940.1"/>
    <property type="molecule type" value="Genomic_DNA"/>
</dbReference>
<keyword evidence="2" id="KW-1185">Reference proteome</keyword>
<gene>
    <name evidence="1" type="primary">gb08379</name>
    <name evidence="1" type="ORF">PR202_gb08379</name>
</gene>
<evidence type="ECO:0000313" key="1">
    <source>
        <dbReference type="EMBL" id="GJN20940.1"/>
    </source>
</evidence>
<accession>A0AAV5EER5</accession>
<dbReference type="Proteomes" id="UP001054889">
    <property type="component" value="Unassembled WGS sequence"/>
</dbReference>
<sequence>MKWLWAQKIAPDRPWAGLDIPVHRNARALFDISIITQVGNGRSTLFWSDRWLHDCCLKDIAPEVVSKVPKRVIRSRTVEQSLTNRQWVRDISGGLSFVGLIEYLMLWDLLRDFALTEAIDQHRWRHDSSGVFMSKSAYKQFFEDQLLSNLGAGYGSRGLLQNTRPSCGWP</sequence>
<organism evidence="1 2">
    <name type="scientific">Eleusine coracana subsp. coracana</name>
    <dbReference type="NCBI Taxonomy" id="191504"/>
    <lineage>
        <taxon>Eukaryota</taxon>
        <taxon>Viridiplantae</taxon>
        <taxon>Streptophyta</taxon>
        <taxon>Embryophyta</taxon>
        <taxon>Tracheophyta</taxon>
        <taxon>Spermatophyta</taxon>
        <taxon>Magnoliopsida</taxon>
        <taxon>Liliopsida</taxon>
        <taxon>Poales</taxon>
        <taxon>Poaceae</taxon>
        <taxon>PACMAD clade</taxon>
        <taxon>Chloridoideae</taxon>
        <taxon>Cynodonteae</taxon>
        <taxon>Eleusininae</taxon>
        <taxon>Eleusine</taxon>
    </lineage>
</organism>